<evidence type="ECO:0000313" key="3">
    <source>
        <dbReference type="Proteomes" id="UP000523362"/>
    </source>
</evidence>
<sequence>MQKVTSWKTNITSIIFVLTMVALALLIWTESIFASYAFLLLLVGGFIMSAIGIFSKKEKKSFRLIAVFIIFGLAIFWISCVMYLGFNGFYDN</sequence>
<evidence type="ECO:0000313" key="2">
    <source>
        <dbReference type="EMBL" id="MBC1485334.1"/>
    </source>
</evidence>
<name>A0A7X0X0F1_LISSE</name>
<organism evidence="2 3">
    <name type="scientific">Listeria seeligeri</name>
    <dbReference type="NCBI Taxonomy" id="1640"/>
    <lineage>
        <taxon>Bacteria</taxon>
        <taxon>Bacillati</taxon>
        <taxon>Bacillota</taxon>
        <taxon>Bacilli</taxon>
        <taxon>Bacillales</taxon>
        <taxon>Listeriaceae</taxon>
        <taxon>Listeria</taxon>
    </lineage>
</organism>
<reference evidence="2 3" key="1">
    <citation type="submission" date="2020-03" db="EMBL/GenBank/DDBJ databases">
        <title>Soil Listeria distribution.</title>
        <authorList>
            <person name="Liao J."/>
            <person name="Wiedmann M."/>
        </authorList>
    </citation>
    <scope>NUCLEOTIDE SEQUENCE [LARGE SCALE GENOMIC DNA]</scope>
    <source>
        <strain evidence="2 3">FSL L7-1560</strain>
    </source>
</reference>
<keyword evidence="1" id="KW-1133">Transmembrane helix</keyword>
<keyword evidence="1" id="KW-0472">Membrane</keyword>
<protein>
    <submittedName>
        <fullName evidence="2">Uncharacterized protein</fullName>
    </submittedName>
</protein>
<evidence type="ECO:0000256" key="1">
    <source>
        <dbReference type="SAM" id="Phobius"/>
    </source>
</evidence>
<proteinExistence type="predicted"/>
<dbReference type="Proteomes" id="UP000523362">
    <property type="component" value="Unassembled WGS sequence"/>
</dbReference>
<dbReference type="EMBL" id="JAARRG010000001">
    <property type="protein sequence ID" value="MBC1485334.1"/>
    <property type="molecule type" value="Genomic_DNA"/>
</dbReference>
<comment type="caution">
    <text evidence="2">The sequence shown here is derived from an EMBL/GenBank/DDBJ whole genome shotgun (WGS) entry which is preliminary data.</text>
</comment>
<feature type="transmembrane region" description="Helical" evidence="1">
    <location>
        <begin position="34"/>
        <end position="54"/>
    </location>
</feature>
<accession>A0A7X0X0F1</accession>
<dbReference type="RefSeq" id="WP_003751796.1">
    <property type="nucleotide sequence ID" value="NZ_CP034772.1"/>
</dbReference>
<gene>
    <name evidence="2" type="ORF">HB897_03680</name>
</gene>
<dbReference type="AlphaFoldDB" id="A0A7X0X0F1"/>
<feature type="transmembrane region" description="Helical" evidence="1">
    <location>
        <begin position="7"/>
        <end position="28"/>
    </location>
</feature>
<feature type="transmembrane region" description="Helical" evidence="1">
    <location>
        <begin position="66"/>
        <end position="86"/>
    </location>
</feature>
<keyword evidence="1" id="KW-0812">Transmembrane</keyword>